<protein>
    <submittedName>
        <fullName evidence="2">Uncharacterized protein</fullName>
    </submittedName>
</protein>
<gene>
    <name evidence="2" type="ORF">CK203_073969</name>
</gene>
<comment type="caution">
    <text evidence="2">The sequence shown here is derived from an EMBL/GenBank/DDBJ whole genome shotgun (WGS) entry which is preliminary data.</text>
</comment>
<evidence type="ECO:0000313" key="2">
    <source>
        <dbReference type="EMBL" id="RVW37519.1"/>
    </source>
</evidence>
<sequence>MSGLNHSGTSLAAVARLANVAEEAASINRPGNLNPNVDAAETTPLEEAGAESQSQPSEDPDRLAIVPGERASFKEAAFDAQSTVRTPWAASRAAARD</sequence>
<evidence type="ECO:0000313" key="3">
    <source>
        <dbReference type="Proteomes" id="UP000288805"/>
    </source>
</evidence>
<organism evidence="2 3">
    <name type="scientific">Vitis vinifera</name>
    <name type="common">Grape</name>
    <dbReference type="NCBI Taxonomy" id="29760"/>
    <lineage>
        <taxon>Eukaryota</taxon>
        <taxon>Viridiplantae</taxon>
        <taxon>Streptophyta</taxon>
        <taxon>Embryophyta</taxon>
        <taxon>Tracheophyta</taxon>
        <taxon>Spermatophyta</taxon>
        <taxon>Magnoliopsida</taxon>
        <taxon>eudicotyledons</taxon>
        <taxon>Gunneridae</taxon>
        <taxon>Pentapetalae</taxon>
        <taxon>rosids</taxon>
        <taxon>Vitales</taxon>
        <taxon>Vitaceae</taxon>
        <taxon>Viteae</taxon>
        <taxon>Vitis</taxon>
    </lineage>
</organism>
<proteinExistence type="predicted"/>
<dbReference type="AlphaFoldDB" id="A0A438DQ30"/>
<reference evidence="2 3" key="1">
    <citation type="journal article" date="2018" name="PLoS Genet.">
        <title>Population sequencing reveals clonal diversity and ancestral inbreeding in the grapevine cultivar Chardonnay.</title>
        <authorList>
            <person name="Roach M.J."/>
            <person name="Johnson D.L."/>
            <person name="Bohlmann J."/>
            <person name="van Vuuren H.J."/>
            <person name="Jones S.J."/>
            <person name="Pretorius I.S."/>
            <person name="Schmidt S.A."/>
            <person name="Borneman A.R."/>
        </authorList>
    </citation>
    <scope>NUCLEOTIDE SEQUENCE [LARGE SCALE GENOMIC DNA]</scope>
    <source>
        <strain evidence="3">cv. Chardonnay</strain>
        <tissue evidence="2">Leaf</tissue>
    </source>
</reference>
<dbReference type="EMBL" id="QGNW01001534">
    <property type="protein sequence ID" value="RVW37519.1"/>
    <property type="molecule type" value="Genomic_DNA"/>
</dbReference>
<name>A0A438DQ30_VITVI</name>
<accession>A0A438DQ30</accession>
<evidence type="ECO:0000256" key="1">
    <source>
        <dbReference type="SAM" id="MobiDB-lite"/>
    </source>
</evidence>
<feature type="region of interest" description="Disordered" evidence="1">
    <location>
        <begin position="77"/>
        <end position="97"/>
    </location>
</feature>
<feature type="region of interest" description="Disordered" evidence="1">
    <location>
        <begin position="25"/>
        <end position="63"/>
    </location>
</feature>
<dbReference type="Proteomes" id="UP000288805">
    <property type="component" value="Unassembled WGS sequence"/>
</dbReference>